<name>A0A087CS71_9BIFI</name>
<evidence type="ECO:0000313" key="3">
    <source>
        <dbReference type="EMBL" id="KFI86121.1"/>
    </source>
</evidence>
<reference evidence="3 4" key="1">
    <citation type="submission" date="2014-03" db="EMBL/GenBank/DDBJ databases">
        <title>Genomics of Bifidobacteria.</title>
        <authorList>
            <person name="Ventura M."/>
            <person name="Milani C."/>
            <person name="Lugli G.A."/>
        </authorList>
    </citation>
    <scope>NUCLEOTIDE SEQUENCE [LARGE SCALE GENOMIC DNA]</scope>
    <source>
        <strain evidence="3 4">LMG 14934</strain>
    </source>
</reference>
<feature type="transmembrane region" description="Helical" evidence="2">
    <location>
        <begin position="57"/>
        <end position="82"/>
    </location>
</feature>
<protein>
    <submittedName>
        <fullName evidence="3">Uncharacterized protein</fullName>
    </submittedName>
</protein>
<sequence length="196" mass="21093">MARFCTTCGHQLPAPDALCPVCAGNSRDSLRADTSGDGHSKRTSRKGSDRRKKRRHIVTGLIAGLVTILAVSAGTLALLAHFRVFDLPLVNPPQALRELSDARISVQRQDGDGEEATFVVTLPDFTALYQEAMAADDPAAYVRSALERGDYRIKRVTTTVHSSSDDADDAERQAIDGVLEQELEDAIDSIAGASND</sequence>
<gene>
    <name evidence="3" type="ORF">BSAE_1721</name>
</gene>
<keyword evidence="2" id="KW-0472">Membrane</keyword>
<dbReference type="Proteomes" id="UP000029040">
    <property type="component" value="Unassembled WGS sequence"/>
</dbReference>
<comment type="caution">
    <text evidence="3">The sequence shown here is derived from an EMBL/GenBank/DDBJ whole genome shotgun (WGS) entry which is preliminary data.</text>
</comment>
<feature type="region of interest" description="Disordered" evidence="1">
    <location>
        <begin position="30"/>
        <end position="52"/>
    </location>
</feature>
<evidence type="ECO:0000256" key="1">
    <source>
        <dbReference type="SAM" id="MobiDB-lite"/>
    </source>
</evidence>
<evidence type="ECO:0000313" key="4">
    <source>
        <dbReference type="Proteomes" id="UP000029040"/>
    </source>
</evidence>
<accession>A0A087CS71</accession>
<feature type="compositionally biased region" description="Basic residues" evidence="1">
    <location>
        <begin position="41"/>
        <end position="52"/>
    </location>
</feature>
<dbReference type="AlphaFoldDB" id="A0A087CS71"/>
<feature type="compositionally biased region" description="Basic and acidic residues" evidence="1">
    <location>
        <begin position="30"/>
        <end position="40"/>
    </location>
</feature>
<keyword evidence="2" id="KW-1133">Transmembrane helix</keyword>
<dbReference type="EMBL" id="JGZM01000007">
    <property type="protein sequence ID" value="KFI86121.1"/>
    <property type="molecule type" value="Genomic_DNA"/>
</dbReference>
<proteinExistence type="predicted"/>
<keyword evidence="2" id="KW-0812">Transmembrane</keyword>
<organism evidence="3 4">
    <name type="scientific">Bifidobacterium pullorum subsp. saeculare DSM 6531 = LMG 14934</name>
    <dbReference type="NCBI Taxonomy" id="1437611"/>
    <lineage>
        <taxon>Bacteria</taxon>
        <taxon>Bacillati</taxon>
        <taxon>Actinomycetota</taxon>
        <taxon>Actinomycetes</taxon>
        <taxon>Bifidobacteriales</taxon>
        <taxon>Bifidobacteriaceae</taxon>
        <taxon>Bifidobacterium</taxon>
    </lineage>
</organism>
<evidence type="ECO:0000256" key="2">
    <source>
        <dbReference type="SAM" id="Phobius"/>
    </source>
</evidence>